<feature type="compositionally biased region" description="Basic and acidic residues" evidence="1">
    <location>
        <begin position="280"/>
        <end position="299"/>
    </location>
</feature>
<feature type="transmembrane region" description="Helical" evidence="2">
    <location>
        <begin position="247"/>
        <end position="270"/>
    </location>
</feature>
<proteinExistence type="predicted"/>
<dbReference type="EMBL" id="HBGH01004601">
    <property type="protein sequence ID" value="CAD9230459.1"/>
    <property type="molecule type" value="Transcribed_RNA"/>
</dbReference>
<evidence type="ECO:0000256" key="2">
    <source>
        <dbReference type="SAM" id="Phobius"/>
    </source>
</evidence>
<dbReference type="AlphaFoldDB" id="A0A7S1TAN8"/>
<feature type="compositionally biased region" description="Low complexity" evidence="1">
    <location>
        <begin position="230"/>
        <end position="240"/>
    </location>
</feature>
<feature type="region of interest" description="Disordered" evidence="1">
    <location>
        <begin position="387"/>
        <end position="407"/>
    </location>
</feature>
<dbReference type="CDD" id="cd12087">
    <property type="entry name" value="TM_EGFR-like"/>
    <property type="match status" value="1"/>
</dbReference>
<protein>
    <submittedName>
        <fullName evidence="3">Uncharacterized protein</fullName>
    </submittedName>
</protein>
<evidence type="ECO:0000256" key="1">
    <source>
        <dbReference type="SAM" id="MobiDB-lite"/>
    </source>
</evidence>
<keyword evidence="2" id="KW-0812">Transmembrane</keyword>
<evidence type="ECO:0000313" key="3">
    <source>
        <dbReference type="EMBL" id="CAD9230459.1"/>
    </source>
</evidence>
<reference evidence="3" key="1">
    <citation type="submission" date="2021-01" db="EMBL/GenBank/DDBJ databases">
        <authorList>
            <person name="Corre E."/>
            <person name="Pelletier E."/>
            <person name="Niang G."/>
            <person name="Scheremetjew M."/>
            <person name="Finn R."/>
            <person name="Kale V."/>
            <person name="Holt S."/>
            <person name="Cochrane G."/>
            <person name="Meng A."/>
            <person name="Brown T."/>
            <person name="Cohen L."/>
        </authorList>
    </citation>
    <scope>NUCLEOTIDE SEQUENCE</scope>
    <source>
        <strain evidence="3">SAG 36.94</strain>
    </source>
</reference>
<keyword evidence="2" id="KW-0472">Membrane</keyword>
<keyword evidence="2" id="KW-1133">Transmembrane helix</keyword>
<organism evidence="3">
    <name type="scientific">Compsopogon caeruleus</name>
    <dbReference type="NCBI Taxonomy" id="31354"/>
    <lineage>
        <taxon>Eukaryota</taxon>
        <taxon>Rhodophyta</taxon>
        <taxon>Compsopogonophyceae</taxon>
        <taxon>Compsopogonales</taxon>
        <taxon>Compsopogonaceae</taxon>
        <taxon>Compsopogon</taxon>
    </lineage>
</organism>
<gene>
    <name evidence="3" type="ORF">CCAE0312_LOCUS2523</name>
</gene>
<feature type="region of interest" description="Disordered" evidence="1">
    <location>
        <begin position="206"/>
        <end position="240"/>
    </location>
</feature>
<sequence>MGMVKEPSNYGVVLVMLEGGGWVPGILVSSTAVLTNREGGEKGIMVQHTANATCVNLIEDMRFMFYESGENHLFLRFFELSQGFEHVNISGNTTKKWDRVQFYSHRTLLETPKILPAGPYNPANFPQVELNSTKEEFSVLYEKDTSNLVGFPVNWCSNCSMKIFILIPPFKSEINDAINGFTNQSTTNTNCPKGCGQSSSCMDRAVVSPNSSGLPPQNTGLNNLSDEGSRSPSPIPSTSSSSFPTGAIAGIVISCVVALVAIGILFFVLIRRNHSRDHQHYEESRENDPDDAIEPRTLSELEPGTDLSSVLDGSIILHEPEEPFKHQDILEPPTPDVRSLEPSVVGSSAALGAGIGPYCLEEYRPIPRNLDGPPSMTFPSFGIFDGKAQRFPDRPRTEQDNQFIDRF</sequence>
<name>A0A7S1TAN8_9RHOD</name>
<feature type="compositionally biased region" description="Polar residues" evidence="1">
    <location>
        <begin position="208"/>
        <end position="226"/>
    </location>
</feature>
<accession>A0A7S1TAN8</accession>
<feature type="region of interest" description="Disordered" evidence="1">
    <location>
        <begin position="280"/>
        <end position="306"/>
    </location>
</feature>